<evidence type="ECO:0000259" key="2">
    <source>
        <dbReference type="Pfam" id="PF21152"/>
    </source>
</evidence>
<name>A0ABW8KF01_9GAMM</name>
<proteinExistence type="predicted"/>
<comment type="caution">
    <text evidence="4">The sequence shown here is derived from an EMBL/GenBank/DDBJ whole genome shotgun (WGS) entry which is preliminary data.</text>
</comment>
<evidence type="ECO:0000313" key="5">
    <source>
        <dbReference type="Proteomes" id="UP001620397"/>
    </source>
</evidence>
<dbReference type="Proteomes" id="UP001620397">
    <property type="component" value="Unassembled WGS sequence"/>
</dbReference>
<dbReference type="Gene3D" id="1.50.10.10">
    <property type="match status" value="1"/>
</dbReference>
<dbReference type="InterPro" id="IPR001661">
    <property type="entry name" value="Glyco_hydro_37"/>
</dbReference>
<keyword evidence="5" id="KW-1185">Reference proteome</keyword>
<evidence type="ECO:0000313" key="4">
    <source>
        <dbReference type="EMBL" id="MFK2930510.1"/>
    </source>
</evidence>
<reference evidence="4 5" key="1">
    <citation type="submission" date="2020-10" db="EMBL/GenBank/DDBJ databases">
        <title>Phylogeny of dyella-like bacteria.</title>
        <authorList>
            <person name="Fu J."/>
        </authorList>
    </citation>
    <scope>NUCLEOTIDE SEQUENCE [LARGE SCALE GENOMIC DNA]</scope>
    <source>
        <strain evidence="4 5">DKC-1</strain>
    </source>
</reference>
<evidence type="ECO:0000256" key="1">
    <source>
        <dbReference type="SAM" id="SignalP"/>
    </source>
</evidence>
<dbReference type="InterPro" id="IPR048450">
    <property type="entry name" value="YgjK_N"/>
</dbReference>
<dbReference type="InterPro" id="IPR012341">
    <property type="entry name" value="6hp_glycosidase-like_sf"/>
</dbReference>
<dbReference type="InterPro" id="IPR008928">
    <property type="entry name" value="6-hairpin_glycosidase_sf"/>
</dbReference>
<dbReference type="Pfam" id="PF21152">
    <property type="entry name" value="YgjK_N"/>
    <property type="match status" value="1"/>
</dbReference>
<evidence type="ECO:0000259" key="3">
    <source>
        <dbReference type="Pfam" id="PF22422"/>
    </source>
</evidence>
<dbReference type="Gene3D" id="2.70.98.50">
    <property type="entry name" value="putative glycoside hydrolase family protein from bacillus halodurans"/>
    <property type="match status" value="1"/>
</dbReference>
<gene>
    <name evidence="4" type="ORF">ISP14_06875</name>
</gene>
<sequence>MRPLIKPLILAATMITACGAYAAPAKQSAAQYQDLLDFHGTPRTAADRSFNIFFDMGAWQGYSLPRAGDVGTGFSGPFVHSLGSGQWVGLRFAALALRDAGGKQDIALREVASHAVPGALERRFAADDLDVRQTLFFADSWHALVRIELSAGKSRDIDLAVSGGGMSLAGSHLDGNGDVVTQHFAKASSTLTTQLHADSAMTGRATVSGNDYRIALDKPLHLDAGKPVTLYVVQTLRYDAQAEPPAVDYARAWDANRARWAAYLTSTGVSRLAGLSDDVARRVAAKAVVTLIGNWRAARGDLHHDGVIPAYSNPDFNGFWAWDSWKHAAALAWFAPTLARDQIRAMFDYQAADGMVPDCVFLNRADDNWRDSKPPLATWAVWEIYRATGDRAFLAEMYDKLVRYHRWWFTARDHDRNGLAEYGATDGTAIAAKWESGMDNAVRFDGVAMLKNGEHAWSMDQESVDLNAYLYREALDLGRIAATLGKPQDQAAWQAQAAATKSAIQSRMYDAKRGWFFDAKLGKPDLVRVYGSEGWTPLWAGVATAAQAAAVEKTMMDARKFATAMPFPTLSADDPHFSPVKGYWRGPVWMDQSLFGVEALRRYGYHAEADAMARRLVLNANGLAKGQATFRENYDPLTGLGYQSQNFSWSAASYLLLLRADAGESGRRLP</sequence>
<dbReference type="EMBL" id="JADIKL010000003">
    <property type="protein sequence ID" value="MFK2930510.1"/>
    <property type="molecule type" value="Genomic_DNA"/>
</dbReference>
<dbReference type="SUPFAM" id="SSF48208">
    <property type="entry name" value="Six-hairpin glycosidases"/>
    <property type="match status" value="1"/>
</dbReference>
<dbReference type="PROSITE" id="PS51257">
    <property type="entry name" value="PROKAR_LIPOPROTEIN"/>
    <property type="match status" value="1"/>
</dbReference>
<feature type="chain" id="PRO_5046677611" evidence="1">
    <location>
        <begin position="23"/>
        <end position="670"/>
    </location>
</feature>
<dbReference type="PANTHER" id="PTHR23403:SF1">
    <property type="entry name" value="TREHALASE"/>
    <property type="match status" value="1"/>
</dbReference>
<organism evidence="4 5">
    <name type="scientific">Dyella agri</name>
    <dbReference type="NCBI Taxonomy" id="1926869"/>
    <lineage>
        <taxon>Bacteria</taxon>
        <taxon>Pseudomonadati</taxon>
        <taxon>Pseudomonadota</taxon>
        <taxon>Gammaproteobacteria</taxon>
        <taxon>Lysobacterales</taxon>
        <taxon>Rhodanobacteraceae</taxon>
        <taxon>Dyella</taxon>
    </lineage>
</organism>
<feature type="domain" description="Glucosidase YgjK N-terminal" evidence="2">
    <location>
        <begin position="47"/>
        <end position="166"/>
    </location>
</feature>
<dbReference type="GO" id="GO:0016787">
    <property type="term" value="F:hydrolase activity"/>
    <property type="evidence" value="ECO:0007669"/>
    <property type="project" value="UniProtKB-KW"/>
</dbReference>
<dbReference type="InterPro" id="IPR054491">
    <property type="entry name" value="MGH1-like_GH"/>
</dbReference>
<dbReference type="Pfam" id="PF22422">
    <property type="entry name" value="MGH1-like_GH"/>
    <property type="match status" value="1"/>
</dbReference>
<dbReference type="RefSeq" id="WP_404537479.1">
    <property type="nucleotide sequence ID" value="NZ_JADIKL010000003.1"/>
</dbReference>
<keyword evidence="4" id="KW-0378">Hydrolase</keyword>
<keyword evidence="1" id="KW-0732">Signal</keyword>
<feature type="domain" description="Mannosylglycerate hydrolase MGH1-like glycoside hydrolase" evidence="3">
    <location>
        <begin position="319"/>
        <end position="650"/>
    </location>
</feature>
<dbReference type="PANTHER" id="PTHR23403">
    <property type="entry name" value="TREHALASE"/>
    <property type="match status" value="1"/>
</dbReference>
<accession>A0ABW8KF01</accession>
<protein>
    <submittedName>
        <fullName evidence="4">Glycoside hydrolase</fullName>
    </submittedName>
</protein>
<feature type="signal peptide" evidence="1">
    <location>
        <begin position="1"/>
        <end position="22"/>
    </location>
</feature>